<reference evidence="1" key="2">
    <citation type="journal article" date="2021" name="Genome Biol. Evol.">
        <title>Developing a high-quality reference genome for a parasitic bivalve with doubly uniparental inheritance (Bivalvia: Unionida).</title>
        <authorList>
            <person name="Smith C.H."/>
        </authorList>
    </citation>
    <scope>NUCLEOTIDE SEQUENCE</scope>
    <source>
        <strain evidence="1">CHS0354</strain>
        <tissue evidence="1">Mantle</tissue>
    </source>
</reference>
<evidence type="ECO:0000313" key="2">
    <source>
        <dbReference type="Proteomes" id="UP001195483"/>
    </source>
</evidence>
<reference evidence="1" key="3">
    <citation type="submission" date="2023-05" db="EMBL/GenBank/DDBJ databases">
        <authorList>
            <person name="Smith C.H."/>
        </authorList>
    </citation>
    <scope>NUCLEOTIDE SEQUENCE</scope>
    <source>
        <strain evidence="1">CHS0354</strain>
        <tissue evidence="1">Mantle</tissue>
    </source>
</reference>
<dbReference type="Proteomes" id="UP001195483">
    <property type="component" value="Unassembled WGS sequence"/>
</dbReference>
<protein>
    <submittedName>
        <fullName evidence="1">Uncharacterized protein</fullName>
    </submittedName>
</protein>
<proteinExistence type="predicted"/>
<name>A0AAE0T6G7_9BIVA</name>
<gene>
    <name evidence="1" type="ORF">CHS0354_007184</name>
</gene>
<organism evidence="1 2">
    <name type="scientific">Potamilus streckersoni</name>
    <dbReference type="NCBI Taxonomy" id="2493646"/>
    <lineage>
        <taxon>Eukaryota</taxon>
        <taxon>Metazoa</taxon>
        <taxon>Spiralia</taxon>
        <taxon>Lophotrochozoa</taxon>
        <taxon>Mollusca</taxon>
        <taxon>Bivalvia</taxon>
        <taxon>Autobranchia</taxon>
        <taxon>Heteroconchia</taxon>
        <taxon>Palaeoheterodonta</taxon>
        <taxon>Unionida</taxon>
        <taxon>Unionoidea</taxon>
        <taxon>Unionidae</taxon>
        <taxon>Ambleminae</taxon>
        <taxon>Lampsilini</taxon>
        <taxon>Potamilus</taxon>
    </lineage>
</organism>
<accession>A0AAE0T6G7</accession>
<sequence>MHEVNSLILPYLQFHSICDDDAESILKPSEPGKGLIWRLKYGIRKRDPDKQSQKLSLGPSACKDLSKILEQFHGGSTAEGTYTAESDLDRMMVIPDINVHTAQTVPERVRGHIFLLDTSGSRPGFGRLRLMQLDNTEYQLFIGYNVNIREMLQDTNDGTYLSSDKFSNVFVSIGGSMNLGVSSYYRHGPCATAVHQNFHGYVMGKPGLTLEADIVHALQCDQWPVEAKEWITRERLHNWPPEKVVEKISHQKCHAVPIGDARSRLYSLE</sequence>
<reference evidence="1" key="1">
    <citation type="journal article" date="2021" name="Genome Biol. Evol.">
        <title>A High-Quality Reference Genome for a Parasitic Bivalve with Doubly Uniparental Inheritance (Bivalvia: Unionida).</title>
        <authorList>
            <person name="Smith C.H."/>
        </authorList>
    </citation>
    <scope>NUCLEOTIDE SEQUENCE</scope>
    <source>
        <strain evidence="1">CHS0354</strain>
    </source>
</reference>
<dbReference type="AlphaFoldDB" id="A0AAE0T6G7"/>
<keyword evidence="2" id="KW-1185">Reference proteome</keyword>
<comment type="caution">
    <text evidence="1">The sequence shown here is derived from an EMBL/GenBank/DDBJ whole genome shotgun (WGS) entry which is preliminary data.</text>
</comment>
<dbReference type="EMBL" id="JAEAOA010000493">
    <property type="protein sequence ID" value="KAK3604641.1"/>
    <property type="molecule type" value="Genomic_DNA"/>
</dbReference>
<evidence type="ECO:0000313" key="1">
    <source>
        <dbReference type="EMBL" id="KAK3604641.1"/>
    </source>
</evidence>